<keyword evidence="4" id="KW-0418">Kinase</keyword>
<dbReference type="InterPro" id="IPR001647">
    <property type="entry name" value="HTH_TetR"/>
</dbReference>
<feature type="DNA-binding region" description="H-T-H motif" evidence="2">
    <location>
        <begin position="28"/>
        <end position="47"/>
    </location>
</feature>
<gene>
    <name evidence="4" type="primary">dhaS</name>
    <name evidence="4" type="ORF">RAK27_13685</name>
</gene>
<feature type="domain" description="HTH tetR-type" evidence="3">
    <location>
        <begin position="5"/>
        <end position="65"/>
    </location>
</feature>
<dbReference type="Pfam" id="PF14278">
    <property type="entry name" value="TetR_C_8"/>
    <property type="match status" value="1"/>
</dbReference>
<evidence type="ECO:0000256" key="2">
    <source>
        <dbReference type="PROSITE-ProRule" id="PRU00335"/>
    </source>
</evidence>
<dbReference type="RefSeq" id="WP_056999173.1">
    <property type="nucleotide sequence ID" value="NZ_BJOJ01000040.1"/>
</dbReference>
<dbReference type="SUPFAM" id="SSF46689">
    <property type="entry name" value="Homeodomain-like"/>
    <property type="match status" value="1"/>
</dbReference>
<proteinExistence type="predicted"/>
<reference evidence="4" key="1">
    <citation type="submission" date="2023-08" db="EMBL/GenBank/DDBJ databases">
        <title>Genomic characterization of piscicolin 126 produced by Carnobacterium maltaromaticum CM22 strain isolated from salmon (Salmo salar).</title>
        <authorList>
            <person name="Gonzalez-Gragera E."/>
            <person name="Garcia-Lopez J.D."/>
            <person name="Teso-Perez C."/>
            <person name="Gimenez-Hernandez I."/>
            <person name="Peralta-Sanchez J.M."/>
            <person name="Valdivia E."/>
            <person name="Montalban-Lopez M."/>
            <person name="Martin-Platero A.M."/>
            <person name="Banos A."/>
            <person name="Martinez-Bueno M."/>
        </authorList>
    </citation>
    <scope>NUCLEOTIDE SEQUENCE</scope>
    <source>
        <strain evidence="4">CM22</strain>
    </source>
</reference>
<dbReference type="Proteomes" id="UP001290462">
    <property type="component" value="Unassembled WGS sequence"/>
</dbReference>
<organism evidence="4 5">
    <name type="scientific">Carnobacterium maltaromaticum</name>
    <name type="common">Carnobacterium piscicola</name>
    <dbReference type="NCBI Taxonomy" id="2751"/>
    <lineage>
        <taxon>Bacteria</taxon>
        <taxon>Bacillati</taxon>
        <taxon>Bacillota</taxon>
        <taxon>Bacilli</taxon>
        <taxon>Lactobacillales</taxon>
        <taxon>Carnobacteriaceae</taxon>
        <taxon>Carnobacterium</taxon>
    </lineage>
</organism>
<dbReference type="PANTHER" id="PTHR43479:SF7">
    <property type="entry name" value="TETR-FAMILY TRANSCRIPTIONAL REGULATOR"/>
    <property type="match status" value="1"/>
</dbReference>
<evidence type="ECO:0000256" key="1">
    <source>
        <dbReference type="ARBA" id="ARBA00023125"/>
    </source>
</evidence>
<dbReference type="AlphaFoldDB" id="A0AAW9JYK6"/>
<keyword evidence="4" id="KW-0808">Transferase</keyword>
<dbReference type="GO" id="GO:0016301">
    <property type="term" value="F:kinase activity"/>
    <property type="evidence" value="ECO:0007669"/>
    <property type="project" value="UniProtKB-KW"/>
</dbReference>
<comment type="caution">
    <text evidence="4">The sequence shown here is derived from an EMBL/GenBank/DDBJ whole genome shotgun (WGS) entry which is preliminary data.</text>
</comment>
<dbReference type="NCBIfam" id="TIGR02366">
    <property type="entry name" value="DHAK_reg"/>
    <property type="match status" value="1"/>
</dbReference>
<dbReference type="Pfam" id="PF00440">
    <property type="entry name" value="TetR_N"/>
    <property type="match status" value="1"/>
</dbReference>
<dbReference type="InterPro" id="IPR009057">
    <property type="entry name" value="Homeodomain-like_sf"/>
</dbReference>
<name>A0AAW9JYK6_CARML</name>
<dbReference type="InterPro" id="IPR039532">
    <property type="entry name" value="TetR_C_Firmicutes"/>
</dbReference>
<protein>
    <submittedName>
        <fullName evidence="4">Dihydroxyacetone kinase transcriptional activator DhaS</fullName>
    </submittedName>
</protein>
<dbReference type="Gene3D" id="1.10.357.10">
    <property type="entry name" value="Tetracycline Repressor, domain 2"/>
    <property type="match status" value="1"/>
</dbReference>
<dbReference type="EMBL" id="JAVBVO010000003">
    <property type="protein sequence ID" value="MDZ5759709.1"/>
    <property type="molecule type" value="Genomic_DNA"/>
</dbReference>
<sequence length="188" mass="22533">MHDSLITKKVIAHSLKELMQLTPFQKISIRDIMGHADIRRQTFYYHFQDKYELLAWIYNQEASENIEDYLDYEHWSKVITRLFYYLKENKTFYLNALEVTEQNSFDLYFFEHTKSLILTVVTDMQNNAQVVIPEESIQFFCTFYAHAFVGMTKEWLFSDCKTPVELLSQNIQLLLEESFSTVIERFKS</sequence>
<evidence type="ECO:0000313" key="5">
    <source>
        <dbReference type="Proteomes" id="UP001290462"/>
    </source>
</evidence>
<dbReference type="InterPro" id="IPR012738">
    <property type="entry name" value="Tscrpt_reg_DhaS"/>
</dbReference>
<dbReference type="GeneID" id="83607540"/>
<dbReference type="PANTHER" id="PTHR43479">
    <property type="entry name" value="ACREF/ENVCD OPERON REPRESSOR-RELATED"/>
    <property type="match status" value="1"/>
</dbReference>
<dbReference type="PROSITE" id="PS50977">
    <property type="entry name" value="HTH_TETR_2"/>
    <property type="match status" value="1"/>
</dbReference>
<dbReference type="GO" id="GO:0003677">
    <property type="term" value="F:DNA binding"/>
    <property type="evidence" value="ECO:0007669"/>
    <property type="project" value="UniProtKB-UniRule"/>
</dbReference>
<accession>A0AAW9JYK6</accession>
<keyword evidence="1 2" id="KW-0238">DNA-binding</keyword>
<dbReference type="InterPro" id="IPR050624">
    <property type="entry name" value="HTH-type_Tx_Regulator"/>
</dbReference>
<evidence type="ECO:0000313" key="4">
    <source>
        <dbReference type="EMBL" id="MDZ5759709.1"/>
    </source>
</evidence>
<evidence type="ECO:0000259" key="3">
    <source>
        <dbReference type="PROSITE" id="PS50977"/>
    </source>
</evidence>